<evidence type="ECO:0000313" key="4">
    <source>
        <dbReference type="Proteomes" id="UP001158049"/>
    </source>
</evidence>
<name>A0ABY1PR65_9BURK</name>
<evidence type="ECO:0000259" key="2">
    <source>
        <dbReference type="SMART" id="SM01126"/>
    </source>
</evidence>
<gene>
    <name evidence="3" type="ORF">SAMN06295970_101255</name>
</gene>
<dbReference type="Pfam" id="PF12760">
    <property type="entry name" value="Zn_ribbon_IS1595"/>
    <property type="match status" value="1"/>
</dbReference>
<reference evidence="3 4" key="1">
    <citation type="submission" date="2017-05" db="EMBL/GenBank/DDBJ databases">
        <authorList>
            <person name="Varghese N."/>
            <person name="Submissions S."/>
        </authorList>
    </citation>
    <scope>NUCLEOTIDE SEQUENCE [LARGE SCALE GENOMIC DNA]</scope>
    <source>
        <strain evidence="3 4">DSM 26001</strain>
    </source>
</reference>
<dbReference type="EMBL" id="FXUL01000001">
    <property type="protein sequence ID" value="SMP43029.1"/>
    <property type="molecule type" value="Genomic_DNA"/>
</dbReference>
<dbReference type="InterPro" id="IPR024445">
    <property type="entry name" value="Tnp_ISXO2-like"/>
</dbReference>
<feature type="domain" description="ISXO2-like transposase" evidence="2">
    <location>
        <begin position="159"/>
        <end position="354"/>
    </location>
</feature>
<organism evidence="3 4">
    <name type="scientific">Noviherbaspirillum suwonense</name>
    <dbReference type="NCBI Taxonomy" id="1224511"/>
    <lineage>
        <taxon>Bacteria</taxon>
        <taxon>Pseudomonadati</taxon>
        <taxon>Pseudomonadota</taxon>
        <taxon>Betaproteobacteria</taxon>
        <taxon>Burkholderiales</taxon>
        <taxon>Oxalobacteraceae</taxon>
        <taxon>Noviherbaspirillum</taxon>
    </lineage>
</organism>
<dbReference type="InterPro" id="IPR024442">
    <property type="entry name" value="Transposase_Zn_ribbon"/>
</dbReference>
<protein>
    <submittedName>
        <fullName evidence="3">Transposase</fullName>
    </submittedName>
</protein>
<evidence type="ECO:0000256" key="1">
    <source>
        <dbReference type="SAM" id="MobiDB-lite"/>
    </source>
</evidence>
<dbReference type="Proteomes" id="UP001158049">
    <property type="component" value="Unassembled WGS sequence"/>
</dbReference>
<feature type="region of interest" description="Disordered" evidence="1">
    <location>
        <begin position="207"/>
        <end position="226"/>
    </location>
</feature>
<proteinExistence type="predicted"/>
<dbReference type="SMART" id="SM01126">
    <property type="entry name" value="DDE_Tnp_IS1595"/>
    <property type="match status" value="1"/>
</dbReference>
<keyword evidence="4" id="KW-1185">Reference proteome</keyword>
<accession>A0ABY1PR65</accession>
<dbReference type="Pfam" id="PF12762">
    <property type="entry name" value="DDE_Tnp_IS1595"/>
    <property type="match status" value="1"/>
</dbReference>
<comment type="caution">
    <text evidence="3">The sequence shown here is derived from an EMBL/GenBank/DDBJ whole genome shotgun (WGS) entry which is preliminary data.</text>
</comment>
<evidence type="ECO:0000313" key="3">
    <source>
        <dbReference type="EMBL" id="SMP43029.1"/>
    </source>
</evidence>
<feature type="region of interest" description="Disordered" evidence="1">
    <location>
        <begin position="1"/>
        <end position="26"/>
    </location>
</feature>
<sequence length="422" mass="47031">MTTQSEGAKKESSTRHPRARSGSAAWHMSREAVSISVPDIVKATDRQCLDVLVQVRFGSWDTVSCPHCGTVSKHYWRPLEKRWKCAGCGSTFSVTSGTIFARRKKSYQYILSSVLMWVNSAAGQSALELKRHMDTTYNTAFTLQHKIREALVRGYNVGLMNGDVEMDGAHQSGWRADEKRGKPQGSRPVQSDADPFALTEIMLTQTGKNAARKKAKNSGPINPEFGNRFPKDRRILFAIRKRSGVRGKGACATRVAIGLTETSPVVKAVLNDFVAMPESYLNTDSSPAYTELGKEFRMHRTVEHAKELSGPNGENNNQAEELNARFDRAEKGIYLNIEPKYMLDYAVETSFRSDTRRLPNGEQLKLAMCVALNVGESEFWKGFTHGHHRKIELLHPHPQPAHASGPMKGRHPISSANGRPPR</sequence>
<feature type="region of interest" description="Disordered" evidence="1">
    <location>
        <begin position="396"/>
        <end position="422"/>
    </location>
</feature>